<reference evidence="3 4" key="1">
    <citation type="submission" date="2024-04" db="EMBL/GenBank/DDBJ databases">
        <authorList>
            <consortium name="Genoscope - CEA"/>
            <person name="William W."/>
        </authorList>
    </citation>
    <scope>NUCLEOTIDE SEQUENCE [LARGE SCALE GENOMIC DNA]</scope>
</reference>
<feature type="compositionally biased region" description="Polar residues" evidence="2">
    <location>
        <begin position="493"/>
        <end position="505"/>
    </location>
</feature>
<feature type="compositionally biased region" description="Low complexity" evidence="2">
    <location>
        <begin position="820"/>
        <end position="834"/>
    </location>
</feature>
<dbReference type="PANTHER" id="PTHR24149">
    <property type="entry name" value="ANKYRIN REPEAT DOMAIN-CONTAINING PROTEIN 12"/>
    <property type="match status" value="1"/>
</dbReference>
<feature type="compositionally biased region" description="Low complexity" evidence="2">
    <location>
        <begin position="684"/>
        <end position="702"/>
    </location>
</feature>
<feature type="region of interest" description="Disordered" evidence="2">
    <location>
        <begin position="623"/>
        <end position="669"/>
    </location>
</feature>
<feature type="repeat" description="ANK" evidence="1">
    <location>
        <begin position="201"/>
        <end position="233"/>
    </location>
</feature>
<feature type="compositionally biased region" description="Low complexity" evidence="2">
    <location>
        <begin position="473"/>
        <end position="492"/>
    </location>
</feature>
<proteinExistence type="predicted"/>
<feature type="compositionally biased region" description="Low complexity" evidence="2">
    <location>
        <begin position="256"/>
        <end position="275"/>
    </location>
</feature>
<feature type="region of interest" description="Disordered" evidence="2">
    <location>
        <begin position="430"/>
        <end position="533"/>
    </location>
</feature>
<name>A0AAV2HMU0_LYMST</name>
<feature type="compositionally biased region" description="Basic and acidic residues" evidence="2">
    <location>
        <begin position="123"/>
        <end position="137"/>
    </location>
</feature>
<feature type="compositionally biased region" description="Basic and acidic residues" evidence="2">
    <location>
        <begin position="870"/>
        <end position="879"/>
    </location>
</feature>
<dbReference type="InterPro" id="IPR002110">
    <property type="entry name" value="Ankyrin_rpt"/>
</dbReference>
<feature type="region of interest" description="Disordered" evidence="2">
    <location>
        <begin position="683"/>
        <end position="765"/>
    </location>
</feature>
<dbReference type="Gene3D" id="1.25.40.20">
    <property type="entry name" value="Ankyrin repeat-containing domain"/>
    <property type="match status" value="1"/>
</dbReference>
<keyword evidence="4" id="KW-1185">Reference proteome</keyword>
<gene>
    <name evidence="3" type="ORF">GSLYS_00007581001</name>
</gene>
<feature type="region of interest" description="Disordered" evidence="2">
    <location>
        <begin position="350"/>
        <end position="369"/>
    </location>
</feature>
<dbReference type="InterPro" id="IPR053210">
    <property type="entry name" value="ANKRD12"/>
</dbReference>
<feature type="compositionally biased region" description="Low complexity" evidence="2">
    <location>
        <begin position="299"/>
        <end position="328"/>
    </location>
</feature>
<evidence type="ECO:0008006" key="5">
    <source>
        <dbReference type="Google" id="ProtNLM"/>
    </source>
</evidence>
<feature type="compositionally biased region" description="Basic and acidic residues" evidence="2">
    <location>
        <begin position="1"/>
        <end position="14"/>
    </location>
</feature>
<feature type="compositionally biased region" description="Polar residues" evidence="2">
    <location>
        <begin position="109"/>
        <end position="122"/>
    </location>
</feature>
<feature type="region of interest" description="Disordered" evidence="2">
    <location>
        <begin position="789"/>
        <end position="973"/>
    </location>
</feature>
<dbReference type="Pfam" id="PF12796">
    <property type="entry name" value="Ank_2"/>
    <property type="match status" value="1"/>
</dbReference>
<comment type="caution">
    <text evidence="3">The sequence shown here is derived from an EMBL/GenBank/DDBJ whole genome shotgun (WGS) entry which is preliminary data.</text>
</comment>
<feature type="compositionally biased region" description="Low complexity" evidence="2">
    <location>
        <begin position="506"/>
        <end position="531"/>
    </location>
</feature>
<dbReference type="PROSITE" id="PS50297">
    <property type="entry name" value="ANK_REP_REGION"/>
    <property type="match status" value="3"/>
</dbReference>
<dbReference type="EMBL" id="CAXITT010000147">
    <property type="protein sequence ID" value="CAL1533621.1"/>
    <property type="molecule type" value="Genomic_DNA"/>
</dbReference>
<feature type="compositionally biased region" description="Polar residues" evidence="2">
    <location>
        <begin position="628"/>
        <end position="639"/>
    </location>
</feature>
<dbReference type="InterPro" id="IPR036770">
    <property type="entry name" value="Ankyrin_rpt-contain_sf"/>
</dbReference>
<dbReference type="PANTHER" id="PTHR24149:SF14">
    <property type="entry name" value="ANKYRIN REPEAT DOMAIN 12"/>
    <property type="match status" value="1"/>
</dbReference>
<feature type="region of interest" description="Disordered" evidence="2">
    <location>
        <begin position="1"/>
        <end position="81"/>
    </location>
</feature>
<dbReference type="GO" id="GO:0005654">
    <property type="term" value="C:nucleoplasm"/>
    <property type="evidence" value="ECO:0007669"/>
    <property type="project" value="TreeGrafter"/>
</dbReference>
<protein>
    <recommendedName>
        <fullName evidence="5">Ankyrin repeat domain-containing protein 12</fullName>
    </recommendedName>
</protein>
<keyword evidence="1" id="KW-0040">ANK repeat</keyword>
<feature type="compositionally biased region" description="Polar residues" evidence="2">
    <location>
        <begin position="803"/>
        <end position="814"/>
    </location>
</feature>
<feature type="repeat" description="ANK" evidence="1">
    <location>
        <begin position="135"/>
        <end position="167"/>
    </location>
</feature>
<feature type="compositionally biased region" description="Low complexity" evidence="2">
    <location>
        <begin position="650"/>
        <end position="660"/>
    </location>
</feature>
<dbReference type="SMART" id="SM00248">
    <property type="entry name" value="ANK"/>
    <property type="match status" value="3"/>
</dbReference>
<accession>A0AAV2HMU0</accession>
<dbReference type="AlphaFoldDB" id="A0AAV2HMU0"/>
<dbReference type="PROSITE" id="PS50088">
    <property type="entry name" value="ANK_REPEAT"/>
    <property type="match status" value="3"/>
</dbReference>
<feature type="compositionally biased region" description="Basic and acidic residues" evidence="2">
    <location>
        <begin position="893"/>
        <end position="913"/>
    </location>
</feature>
<sequence>MSEKKSPPHKDKASTSKLLQADGKVNKRKLTLPTSPTEEDDKKTQQQQQQQLKRKRPNMPEGSPEHVGIGSPRGAGAVSRLSVPLSERQQMALLMRMQDESSVGDASPKSPSSGNQVTSTKRTPADKKVNKRNERGEAALHMAAKKGDYRQTKRLLKAGASVNMKDYAGWTALHEACNSGNLKVAKYLLKAGADVNVQGFDDDTPLHDASSSGHRKLVQLLLSHGANPMQPNLKGKTAINVASSADIEALLRGTSSYSSDIDSHSDGSSSDSNSSSKDEDRSNIDDDFKSHGIPVKPEVLLSSGPSSSISSTVGPSTSSVGSVGSLGVRRQSVPPSPDKLTASTRLLMKLQSKKSSSSSSSTTDEQPKAEWDVLTVDAGCEVTSEGDTGTRVLFDRPRNIKGDESRISQSSMLKLNRGLVVDSDGCPDSTVAPASVSTLSSAPLERTVTEPFTPRGLENLSNSDGEEHSDVFTSASTSNNKASATFNATSSNLGTSNETVKQQALQPTSLSQQTRLQQHSQSVQQQQHSQQNIPGQTISTYHGVRHTPKLPSMAQTLPSSSIGLEISGVSSSFQPSSTTSSLSRIGPSSCQFSLVSSSSSGSLSSSAVLGTGLLPHHQQQMLYHHQTGHTVSTPSSTAHLPTDSRPGTLPPSLLFQPFPSRGAKGGGSIVTGLSDRAIAASGGTVANNSSSVPTTTSAPATTHFPSFEMNRLSIPRVEDKSDTSSCDSPLRVDQEDSNPAPSEHGSRPSTPKVPPLKIIMPPKVGGPSANISKPLAKPALPYVLNPITESEGWDGVEDGGPRTLQNCSAPSTQDGVDYCVSRPSSRSGAGVSSSDMGAKGEQNIRNLDVEESASRESDLRAEQTDGSGGKSDEGKEKRPTRTLRSHTAMMQQHQKEKPSDKEKNGGTDIKEEGDNCSTTRSQKGDESAADDSSFPPRKRKLRNKTEQQTMLVSAATTATPKTSQPLEKPPNPYETYLNLRRRIASRHRALCNVAPKPPTGFKDYLMVNCTYVLQGNATSTLSVPMLPPPNLVTEPMRAFFIQQEKERYRLRLQHVIEREKLMLSIEQEILREHGRAARAMANQTLPFSVCTILREEEIYNQQELEQVEDRDKNVRSRYNGRQFFSWIQDVDDKYEKIKQLLLLRHHHEAESLYAVQKLDWEWKMKECGLCDHKNTPVIDDLHVPMVTVSDEFDLLPNS</sequence>
<feature type="compositionally biased region" description="Basic and acidic residues" evidence="2">
    <location>
        <begin position="276"/>
        <end position="290"/>
    </location>
</feature>
<feature type="region of interest" description="Disordered" evidence="2">
    <location>
        <begin position="256"/>
        <end position="343"/>
    </location>
</feature>
<organism evidence="3 4">
    <name type="scientific">Lymnaea stagnalis</name>
    <name type="common">Great pond snail</name>
    <name type="synonym">Helix stagnalis</name>
    <dbReference type="NCBI Taxonomy" id="6523"/>
    <lineage>
        <taxon>Eukaryota</taxon>
        <taxon>Metazoa</taxon>
        <taxon>Spiralia</taxon>
        <taxon>Lophotrochozoa</taxon>
        <taxon>Mollusca</taxon>
        <taxon>Gastropoda</taxon>
        <taxon>Heterobranchia</taxon>
        <taxon>Euthyneura</taxon>
        <taxon>Panpulmonata</taxon>
        <taxon>Hygrophila</taxon>
        <taxon>Lymnaeoidea</taxon>
        <taxon>Lymnaeidae</taxon>
        <taxon>Lymnaea</taxon>
    </lineage>
</organism>
<feature type="region of interest" description="Disordered" evidence="2">
    <location>
        <begin position="97"/>
        <end position="137"/>
    </location>
</feature>
<feature type="repeat" description="ANK" evidence="1">
    <location>
        <begin position="168"/>
        <end position="200"/>
    </location>
</feature>
<evidence type="ECO:0000256" key="1">
    <source>
        <dbReference type="PROSITE-ProRule" id="PRU00023"/>
    </source>
</evidence>
<evidence type="ECO:0000256" key="2">
    <source>
        <dbReference type="SAM" id="MobiDB-lite"/>
    </source>
</evidence>
<dbReference type="Pfam" id="PF00023">
    <property type="entry name" value="Ank"/>
    <property type="match status" value="1"/>
</dbReference>
<evidence type="ECO:0000313" key="4">
    <source>
        <dbReference type="Proteomes" id="UP001497497"/>
    </source>
</evidence>
<feature type="compositionally biased region" description="Basic and acidic residues" evidence="2">
    <location>
        <begin position="852"/>
        <end position="863"/>
    </location>
</feature>
<dbReference type="Proteomes" id="UP001497497">
    <property type="component" value="Unassembled WGS sequence"/>
</dbReference>
<feature type="compositionally biased region" description="Polar residues" evidence="2">
    <location>
        <begin position="946"/>
        <end position="965"/>
    </location>
</feature>
<dbReference type="SUPFAM" id="SSF48403">
    <property type="entry name" value="Ankyrin repeat"/>
    <property type="match status" value="1"/>
</dbReference>
<evidence type="ECO:0000313" key="3">
    <source>
        <dbReference type="EMBL" id="CAL1533621.1"/>
    </source>
</evidence>